<name>A0AAU9LH73_9STRA</name>
<dbReference type="EMBL" id="CAKKTJ010000336">
    <property type="protein sequence ID" value="CAH0482986.1"/>
    <property type="molecule type" value="Genomic_DNA"/>
</dbReference>
<dbReference type="Proteomes" id="UP001160483">
    <property type="component" value="Unassembled WGS sequence"/>
</dbReference>
<keyword evidence="3" id="KW-1185">Reference proteome</keyword>
<gene>
    <name evidence="2" type="ORF">PBS001_LOCUS4784</name>
    <name evidence="1" type="ORF">PBS003_LOCUS9562</name>
</gene>
<reference evidence="1 3" key="1">
    <citation type="submission" date="2021-11" db="EMBL/GenBank/DDBJ databases">
        <authorList>
            <person name="Islam A."/>
            <person name="Islam S."/>
            <person name="Flora M.S."/>
            <person name="Rahman M."/>
            <person name="Ziaur R.M."/>
            <person name="Epstein J.H."/>
            <person name="Hassan M."/>
            <person name="Klassen M."/>
            <person name="Woodard K."/>
            <person name="Webb A."/>
            <person name="Webby R.J."/>
            <person name="El Zowalaty M.E."/>
        </authorList>
    </citation>
    <scope>NUCLEOTIDE SEQUENCE</scope>
    <source>
        <strain evidence="2">Pbs1</strain>
        <strain evidence="1">Pbs3</strain>
    </source>
</reference>
<proteinExistence type="predicted"/>
<dbReference type="AlphaFoldDB" id="A0AAU9LH73"/>
<evidence type="ECO:0000313" key="2">
    <source>
        <dbReference type="EMBL" id="CAH0518204.1"/>
    </source>
</evidence>
<protein>
    <submittedName>
        <fullName evidence="1">Uncharacterized protein</fullName>
    </submittedName>
</protein>
<evidence type="ECO:0000313" key="4">
    <source>
        <dbReference type="Proteomes" id="UP001160483"/>
    </source>
</evidence>
<dbReference type="EMBL" id="CAKLCB010000257">
    <property type="protein sequence ID" value="CAH0518204.1"/>
    <property type="molecule type" value="Genomic_DNA"/>
</dbReference>
<evidence type="ECO:0000313" key="1">
    <source>
        <dbReference type="EMBL" id="CAH0482986.1"/>
    </source>
</evidence>
<sequence>MARNSRQHKILSIPASLPFLQQQNLLPFFRPGGDGKQLSTWFWHSWAASRSRNAHYTNATFYAASSTATSIGVDG</sequence>
<dbReference type="Proteomes" id="UP001158986">
    <property type="component" value="Unassembled WGS sequence"/>
</dbReference>
<accession>A0AAU9LH73</accession>
<evidence type="ECO:0000313" key="3">
    <source>
        <dbReference type="Proteomes" id="UP001158986"/>
    </source>
</evidence>
<comment type="caution">
    <text evidence="1">The sequence shown here is derived from an EMBL/GenBank/DDBJ whole genome shotgun (WGS) entry which is preliminary data.</text>
</comment>
<organism evidence="1 4">
    <name type="scientific">Peronospora belbahrii</name>
    <dbReference type="NCBI Taxonomy" id="622444"/>
    <lineage>
        <taxon>Eukaryota</taxon>
        <taxon>Sar</taxon>
        <taxon>Stramenopiles</taxon>
        <taxon>Oomycota</taxon>
        <taxon>Peronosporomycetes</taxon>
        <taxon>Peronosporales</taxon>
        <taxon>Peronosporaceae</taxon>
        <taxon>Peronospora</taxon>
    </lineage>
</organism>